<dbReference type="Proteomes" id="UP000253209">
    <property type="component" value="Unassembled WGS sequence"/>
</dbReference>
<evidence type="ECO:0008006" key="4">
    <source>
        <dbReference type="Google" id="ProtNLM"/>
    </source>
</evidence>
<evidence type="ECO:0000313" key="3">
    <source>
        <dbReference type="Proteomes" id="UP000253209"/>
    </source>
</evidence>
<feature type="region of interest" description="Disordered" evidence="1">
    <location>
        <begin position="1"/>
        <end position="24"/>
    </location>
</feature>
<dbReference type="OrthoDB" id="799574at2"/>
<evidence type="ECO:0000313" key="2">
    <source>
        <dbReference type="EMBL" id="RCH54672.1"/>
    </source>
</evidence>
<protein>
    <recommendedName>
        <fullName evidence="4">CopG family transcriptional regulator</fullName>
    </recommendedName>
</protein>
<dbReference type="EMBL" id="QGDC01000006">
    <property type="protein sequence ID" value="RCH54672.1"/>
    <property type="molecule type" value="Genomic_DNA"/>
</dbReference>
<dbReference type="AlphaFoldDB" id="A0A367GMG1"/>
<proteinExistence type="predicted"/>
<evidence type="ECO:0000256" key="1">
    <source>
        <dbReference type="SAM" id="MobiDB-lite"/>
    </source>
</evidence>
<dbReference type="RefSeq" id="WP_114005655.1">
    <property type="nucleotide sequence ID" value="NZ_QGDC01000006.1"/>
</dbReference>
<reference evidence="2 3" key="1">
    <citation type="submission" date="2018-05" db="EMBL/GenBank/DDBJ databases">
        <title>Mucilaginibacter hurinus sp. nov., isolated from briquette warehouse soil.</title>
        <authorList>
            <person name="Choi L."/>
        </authorList>
    </citation>
    <scope>NUCLEOTIDE SEQUENCE [LARGE SCALE GENOMIC DNA]</scope>
    <source>
        <strain evidence="2 3">ZR32</strain>
    </source>
</reference>
<comment type="caution">
    <text evidence="2">The sequence shown here is derived from an EMBL/GenBank/DDBJ whole genome shotgun (WGS) entry which is preliminary data.</text>
</comment>
<organism evidence="2 3">
    <name type="scientific">Mucilaginibacter hurinus</name>
    <dbReference type="NCBI Taxonomy" id="2201324"/>
    <lineage>
        <taxon>Bacteria</taxon>
        <taxon>Pseudomonadati</taxon>
        <taxon>Bacteroidota</taxon>
        <taxon>Sphingobacteriia</taxon>
        <taxon>Sphingobacteriales</taxon>
        <taxon>Sphingobacteriaceae</taxon>
        <taxon>Mucilaginibacter</taxon>
    </lineage>
</organism>
<sequence length="90" mass="10148">MEDYKNKLGSLADKLKKEPPKTPIQEVHPVKATTELKEPEAQLNVWIPKGLLKKMKGYGLEHDLSLKDLSILALEFFLAAKSKMSVENKS</sequence>
<keyword evidence="3" id="KW-1185">Reference proteome</keyword>
<accession>A0A367GMG1</accession>
<name>A0A367GMG1_9SPHI</name>
<gene>
    <name evidence="2" type="ORF">DJ568_12700</name>
</gene>